<evidence type="ECO:0000259" key="3">
    <source>
        <dbReference type="Pfam" id="PF13559"/>
    </source>
</evidence>
<feature type="transmembrane region" description="Helical" evidence="2">
    <location>
        <begin position="47"/>
        <end position="67"/>
    </location>
</feature>
<feature type="domain" description="Protein-glutamine gamma-glutamyltransferase-like C-terminal" evidence="3">
    <location>
        <begin position="232"/>
        <end position="302"/>
    </location>
</feature>
<feature type="transmembrane region" description="Helical" evidence="2">
    <location>
        <begin position="9"/>
        <end position="27"/>
    </location>
</feature>
<dbReference type="RefSeq" id="WP_069400214.1">
    <property type="nucleotide sequence ID" value="NZ_JACKTB010000035.1"/>
</dbReference>
<evidence type="ECO:0000313" key="5">
    <source>
        <dbReference type="Proteomes" id="UP000094224"/>
    </source>
</evidence>
<feature type="region of interest" description="Disordered" evidence="1">
    <location>
        <begin position="127"/>
        <end position="150"/>
    </location>
</feature>
<evidence type="ECO:0000256" key="1">
    <source>
        <dbReference type="SAM" id="MobiDB-lite"/>
    </source>
</evidence>
<comment type="caution">
    <text evidence="4">The sequence shown here is derived from an EMBL/GenBank/DDBJ whole genome shotgun (WGS) entry which is preliminary data.</text>
</comment>
<organism evidence="4 5">
    <name type="scientific">Mycobacterium sherrisii</name>
    <dbReference type="NCBI Taxonomy" id="243061"/>
    <lineage>
        <taxon>Bacteria</taxon>
        <taxon>Bacillati</taxon>
        <taxon>Actinomycetota</taxon>
        <taxon>Actinomycetes</taxon>
        <taxon>Mycobacteriales</taxon>
        <taxon>Mycobacteriaceae</taxon>
        <taxon>Mycobacterium</taxon>
        <taxon>Mycobacterium simiae complex</taxon>
    </lineage>
</organism>
<sequence length="312" mass="33209">MPDRPTGRVVALIVLVIVVAAALRGYLPVRDGPPHTQPGGGRAATVFVVVALSAALALLTVAVVARLRDPRAMAPKAGDLSELLGTGRRRPSWRVVVIGLVVMVGWLLIVLLLSRLSLPHGEVPVQQAPEAAAAPHGAPPSQAPRTAPSKDTGTMLGMLLAATVLMLLVLVTGTILMSRRKARAVAPHPSLDDGSDDLPSPQRSECLVRAAELGLAEMADLTRDPREAIIACYAAMERELANFPGAAPQEFDTPTEVLARAVELRALHRDNAAELVNLFEEARFSPHVMRETHRDAATHVLRLVLGELRSPA</sequence>
<reference evidence="5" key="1">
    <citation type="submission" date="2016-09" db="EMBL/GenBank/DDBJ databases">
        <authorList>
            <person name="Greninger A.L."/>
            <person name="Jerome K.R."/>
            <person name="Mcnair B."/>
            <person name="Wallis C."/>
            <person name="Fang F."/>
        </authorList>
    </citation>
    <scope>NUCLEOTIDE SEQUENCE [LARGE SCALE GENOMIC DNA]</scope>
    <source>
        <strain evidence="5">BC1_M4</strain>
    </source>
</reference>
<keyword evidence="2" id="KW-0472">Membrane</keyword>
<keyword evidence="2" id="KW-1133">Transmembrane helix</keyword>
<feature type="transmembrane region" description="Helical" evidence="2">
    <location>
        <begin position="155"/>
        <end position="176"/>
    </location>
</feature>
<name>A0A1E3SXH0_9MYCO</name>
<keyword evidence="5" id="KW-1185">Reference proteome</keyword>
<protein>
    <recommendedName>
        <fullName evidence="3">Protein-glutamine gamma-glutamyltransferase-like C-terminal domain-containing protein</fullName>
    </recommendedName>
</protein>
<evidence type="ECO:0000313" key="4">
    <source>
        <dbReference type="EMBL" id="ODR06800.1"/>
    </source>
</evidence>
<evidence type="ECO:0000256" key="2">
    <source>
        <dbReference type="SAM" id="Phobius"/>
    </source>
</evidence>
<accession>A0A1E3SXH0</accession>
<keyword evidence="2" id="KW-0812">Transmembrane</keyword>
<dbReference type="OrthoDB" id="4571933at2"/>
<gene>
    <name evidence="4" type="ORF">BHQ21_10355</name>
</gene>
<feature type="transmembrane region" description="Helical" evidence="2">
    <location>
        <begin position="95"/>
        <end position="114"/>
    </location>
</feature>
<dbReference type="Proteomes" id="UP000094224">
    <property type="component" value="Unassembled WGS sequence"/>
</dbReference>
<dbReference type="AlphaFoldDB" id="A0A1E3SXH0"/>
<dbReference type="STRING" id="243061.AWC25_25740"/>
<feature type="compositionally biased region" description="Low complexity" evidence="1">
    <location>
        <begin position="127"/>
        <end position="136"/>
    </location>
</feature>
<proteinExistence type="predicted"/>
<dbReference type="InterPro" id="IPR025403">
    <property type="entry name" value="TgpA-like_C"/>
</dbReference>
<dbReference type="EMBL" id="MIHC01000015">
    <property type="protein sequence ID" value="ODR06800.1"/>
    <property type="molecule type" value="Genomic_DNA"/>
</dbReference>
<dbReference type="Pfam" id="PF13559">
    <property type="entry name" value="DUF4129"/>
    <property type="match status" value="1"/>
</dbReference>